<dbReference type="PROSITE" id="PS50975">
    <property type="entry name" value="ATP_GRASP"/>
    <property type="match status" value="1"/>
</dbReference>
<sequence length="447" mass="48303">MSETNRFRRTSRMPIVEHMTTAVQSLPGNPCIVMVDAYAGVRSLVLEFLRQGCSVVRVQSTRETPYVYIPAPYVAEDFIADLTHEGDVDATAKAVAAFAPVAVVSGGEIGVELADLLADRLGLPGNGTALSAARRDKHLMVETVRAAGLRAARQLFATDARELAAWHRDLGGRVVVKPPRSAGGQGVTFCDTPQESAAAFRALADADDVFSQPNNGAVAQEYLAGTEYMVNTVSRDGRHHVCDVWRTGRASRNGVLDLCDALSLIDSGSRVVEPLTDYAFRVLDALGIRHGPAHLEIRMTPAGPCLVEVGARIAGGGIPAAAGLGIGESQLEWTVDAFLRPERFHERAGTPYEIRRYAAIYGMVSPVEGVLRGYEGIEEIERLEGLHTLTPLVRPGQRIRRTVDDLTYPVIVTLLHELDEVVQRDLNTIRHLDGTGFYALDGASTAS</sequence>
<keyword evidence="2 4" id="KW-0547">Nucleotide-binding</keyword>
<evidence type="ECO:0000256" key="3">
    <source>
        <dbReference type="ARBA" id="ARBA00022840"/>
    </source>
</evidence>
<evidence type="ECO:0000313" key="7">
    <source>
        <dbReference type="Proteomes" id="UP000318186"/>
    </source>
</evidence>
<dbReference type="GO" id="GO:0005524">
    <property type="term" value="F:ATP binding"/>
    <property type="evidence" value="ECO:0007669"/>
    <property type="project" value="UniProtKB-UniRule"/>
</dbReference>
<dbReference type="Pfam" id="PF13535">
    <property type="entry name" value="ATP-grasp_4"/>
    <property type="match status" value="1"/>
</dbReference>
<protein>
    <submittedName>
        <fullName evidence="6">ATP-grasp domain-containing protein</fullName>
    </submittedName>
</protein>
<dbReference type="PANTHER" id="PTHR43585">
    <property type="entry name" value="FUMIPYRROLE BIOSYNTHESIS PROTEIN C"/>
    <property type="match status" value="1"/>
</dbReference>
<dbReference type="SUPFAM" id="SSF56059">
    <property type="entry name" value="Glutathione synthetase ATP-binding domain-like"/>
    <property type="match status" value="1"/>
</dbReference>
<comment type="caution">
    <text evidence="6">The sequence shown here is derived from an EMBL/GenBank/DDBJ whole genome shotgun (WGS) entry which is preliminary data.</text>
</comment>
<dbReference type="Proteomes" id="UP000318186">
    <property type="component" value="Unassembled WGS sequence"/>
</dbReference>
<gene>
    <name evidence="6" type="ORF">FHX80_12435</name>
</gene>
<dbReference type="Gene3D" id="3.30.470.20">
    <property type="entry name" value="ATP-grasp fold, B domain"/>
    <property type="match status" value="1"/>
</dbReference>
<dbReference type="PANTHER" id="PTHR43585:SF2">
    <property type="entry name" value="ATP-GRASP ENZYME FSQD"/>
    <property type="match status" value="1"/>
</dbReference>
<evidence type="ECO:0000259" key="5">
    <source>
        <dbReference type="PROSITE" id="PS50975"/>
    </source>
</evidence>
<dbReference type="EMBL" id="VIWW01000002">
    <property type="protein sequence ID" value="TWF92116.1"/>
    <property type="molecule type" value="Genomic_DNA"/>
</dbReference>
<evidence type="ECO:0000256" key="1">
    <source>
        <dbReference type="ARBA" id="ARBA00022598"/>
    </source>
</evidence>
<feature type="domain" description="ATP-grasp" evidence="5">
    <location>
        <begin position="141"/>
        <end position="335"/>
    </location>
</feature>
<reference evidence="6 7" key="1">
    <citation type="submission" date="2019-06" db="EMBL/GenBank/DDBJ databases">
        <title>Sequencing the genomes of 1000 actinobacteria strains.</title>
        <authorList>
            <person name="Klenk H.-P."/>
        </authorList>
    </citation>
    <scope>NUCLEOTIDE SEQUENCE [LARGE SCALE GENOMIC DNA]</scope>
    <source>
        <strain evidence="6 7">DSM 42059</strain>
    </source>
</reference>
<keyword evidence="1" id="KW-0436">Ligase</keyword>
<dbReference type="GO" id="GO:0016874">
    <property type="term" value="F:ligase activity"/>
    <property type="evidence" value="ECO:0007669"/>
    <property type="project" value="UniProtKB-KW"/>
</dbReference>
<proteinExistence type="predicted"/>
<dbReference type="GO" id="GO:0046872">
    <property type="term" value="F:metal ion binding"/>
    <property type="evidence" value="ECO:0007669"/>
    <property type="project" value="InterPro"/>
</dbReference>
<evidence type="ECO:0000313" key="6">
    <source>
        <dbReference type="EMBL" id="TWF92116.1"/>
    </source>
</evidence>
<evidence type="ECO:0000256" key="2">
    <source>
        <dbReference type="ARBA" id="ARBA00022741"/>
    </source>
</evidence>
<dbReference type="AlphaFoldDB" id="A0A561TYC7"/>
<keyword evidence="3 4" id="KW-0067">ATP-binding</keyword>
<dbReference type="InterPro" id="IPR052032">
    <property type="entry name" value="ATP-dep_AA_Ligase"/>
</dbReference>
<organism evidence="6 7">
    <name type="scientific">Streptomyces brevispora</name>
    <dbReference type="NCBI Taxonomy" id="887462"/>
    <lineage>
        <taxon>Bacteria</taxon>
        <taxon>Bacillati</taxon>
        <taxon>Actinomycetota</taxon>
        <taxon>Actinomycetes</taxon>
        <taxon>Kitasatosporales</taxon>
        <taxon>Streptomycetaceae</taxon>
        <taxon>Streptomyces</taxon>
    </lineage>
</organism>
<accession>A0A561TYC7</accession>
<dbReference type="NCBIfam" id="NF005543">
    <property type="entry name" value="PRK07206.1"/>
    <property type="match status" value="1"/>
</dbReference>
<dbReference type="InterPro" id="IPR011761">
    <property type="entry name" value="ATP-grasp"/>
</dbReference>
<evidence type="ECO:0000256" key="4">
    <source>
        <dbReference type="PROSITE-ProRule" id="PRU00409"/>
    </source>
</evidence>
<name>A0A561TYC7_9ACTN</name>